<reference evidence="2" key="1">
    <citation type="submission" date="2020-05" db="EMBL/GenBank/DDBJ databases">
        <authorList>
            <person name="Chiriac C."/>
            <person name="Salcher M."/>
            <person name="Ghai R."/>
            <person name="Kavagutti S V."/>
        </authorList>
    </citation>
    <scope>NUCLEOTIDE SEQUENCE</scope>
</reference>
<name>A0A6J6DRF4_9ZZZZ</name>
<feature type="compositionally biased region" description="Polar residues" evidence="1">
    <location>
        <begin position="121"/>
        <end position="137"/>
    </location>
</feature>
<evidence type="ECO:0000313" key="2">
    <source>
        <dbReference type="EMBL" id="CAB4566662.1"/>
    </source>
</evidence>
<gene>
    <name evidence="2" type="ORF">UFOPK1493_02134</name>
</gene>
<feature type="compositionally biased region" description="Low complexity" evidence="1">
    <location>
        <begin position="102"/>
        <end position="116"/>
    </location>
</feature>
<feature type="compositionally biased region" description="Basic residues" evidence="1">
    <location>
        <begin position="18"/>
        <end position="31"/>
    </location>
</feature>
<feature type="compositionally biased region" description="Low complexity" evidence="1">
    <location>
        <begin position="218"/>
        <end position="233"/>
    </location>
</feature>
<feature type="region of interest" description="Disordered" evidence="1">
    <location>
        <begin position="12"/>
        <end position="31"/>
    </location>
</feature>
<proteinExistence type="predicted"/>
<sequence>MVGGCGAPCGPSCPTRASGKRGRTSRFPRRSTVRAARPCGLVVNRSAAVRIEALCRRRPRSARRACAARRRTTASAPTWVGADTSLTWLHRSRPVHRPPGGRTSSTHSTASRSPTRIGGSRTATPTRRPTGSGSRTNTPDRRSMPVPTGTAGTSASPRSWACPPHCRAWPAATASSSSSGRRAPTSSPSSRAPRSIPRNRRGCCSTRQHAPRMRRSRSTGTSRTPTGRSSRSA</sequence>
<evidence type="ECO:0000256" key="1">
    <source>
        <dbReference type="SAM" id="MobiDB-lite"/>
    </source>
</evidence>
<feature type="compositionally biased region" description="Low complexity" evidence="1">
    <location>
        <begin position="167"/>
        <end position="196"/>
    </location>
</feature>
<feature type="region of interest" description="Disordered" evidence="1">
    <location>
        <begin position="90"/>
        <end position="233"/>
    </location>
</feature>
<dbReference type="EMBL" id="CAEZSR010000078">
    <property type="protein sequence ID" value="CAB4566662.1"/>
    <property type="molecule type" value="Genomic_DNA"/>
</dbReference>
<dbReference type="AlphaFoldDB" id="A0A6J6DRF4"/>
<accession>A0A6J6DRF4</accession>
<protein>
    <submittedName>
        <fullName evidence="2">Unannotated protein</fullName>
    </submittedName>
</protein>
<organism evidence="2">
    <name type="scientific">freshwater metagenome</name>
    <dbReference type="NCBI Taxonomy" id="449393"/>
    <lineage>
        <taxon>unclassified sequences</taxon>
        <taxon>metagenomes</taxon>
        <taxon>ecological metagenomes</taxon>
    </lineage>
</organism>